<feature type="region of interest" description="Disordered" evidence="1">
    <location>
        <begin position="41"/>
        <end position="68"/>
    </location>
</feature>
<gene>
    <name evidence="2" type="ORF">ACFF45_33700</name>
</gene>
<dbReference type="RefSeq" id="WP_381350765.1">
    <property type="nucleotide sequence ID" value="NZ_JBHMCY010000113.1"/>
</dbReference>
<dbReference type="EMBL" id="JBHMCY010000113">
    <property type="protein sequence ID" value="MFB9467505.1"/>
    <property type="molecule type" value="Genomic_DNA"/>
</dbReference>
<feature type="compositionally biased region" description="Basic and acidic residues" evidence="1">
    <location>
        <begin position="48"/>
        <end position="68"/>
    </location>
</feature>
<keyword evidence="3" id="KW-1185">Reference proteome</keyword>
<accession>A0ABV5NB33</accession>
<sequence>MTKKKVQTPAVQSLDPLANTKPTPGCKVCSALYKQWKAFSNPYSPDYDPSKATDRAVEMRRHSHGEAK</sequence>
<evidence type="ECO:0000313" key="2">
    <source>
        <dbReference type="EMBL" id="MFB9467505.1"/>
    </source>
</evidence>
<evidence type="ECO:0000313" key="3">
    <source>
        <dbReference type="Proteomes" id="UP001589709"/>
    </source>
</evidence>
<reference evidence="2 3" key="1">
    <citation type="submission" date="2024-09" db="EMBL/GenBank/DDBJ databases">
        <authorList>
            <person name="Sun Q."/>
            <person name="Mori K."/>
        </authorList>
    </citation>
    <scope>NUCLEOTIDE SEQUENCE [LARGE SCALE GENOMIC DNA]</scope>
    <source>
        <strain evidence="2 3">JCM 6917</strain>
    </source>
</reference>
<organism evidence="2 3">
    <name type="scientific">Streptomyces cinereospinus</name>
    <dbReference type="NCBI Taxonomy" id="285561"/>
    <lineage>
        <taxon>Bacteria</taxon>
        <taxon>Bacillati</taxon>
        <taxon>Actinomycetota</taxon>
        <taxon>Actinomycetes</taxon>
        <taxon>Kitasatosporales</taxon>
        <taxon>Streptomycetaceae</taxon>
        <taxon>Streptomyces</taxon>
    </lineage>
</organism>
<evidence type="ECO:0000256" key="1">
    <source>
        <dbReference type="SAM" id="MobiDB-lite"/>
    </source>
</evidence>
<name>A0ABV5NB33_9ACTN</name>
<feature type="region of interest" description="Disordered" evidence="1">
    <location>
        <begin position="1"/>
        <end position="22"/>
    </location>
</feature>
<comment type="caution">
    <text evidence="2">The sequence shown here is derived from an EMBL/GenBank/DDBJ whole genome shotgun (WGS) entry which is preliminary data.</text>
</comment>
<proteinExistence type="predicted"/>
<protein>
    <submittedName>
        <fullName evidence="2">Uncharacterized protein</fullName>
    </submittedName>
</protein>
<dbReference type="Proteomes" id="UP001589709">
    <property type="component" value="Unassembled WGS sequence"/>
</dbReference>